<dbReference type="STRING" id="1000565.METUNv1_03019"/>
<comment type="caution">
    <text evidence="2">The sequence shown here is derived from an EMBL/GenBank/DDBJ whole genome shotgun (WGS) entry which is preliminary data.</text>
</comment>
<proteinExistence type="predicted"/>
<dbReference type="InterPro" id="IPR050553">
    <property type="entry name" value="Thioredoxin_ResA/DsbE_sf"/>
</dbReference>
<feature type="domain" description="Thioredoxin" evidence="1">
    <location>
        <begin position="15"/>
        <end position="155"/>
    </location>
</feature>
<dbReference type="AlphaFoldDB" id="F5RFE4"/>
<accession>F5RFE4</accession>
<dbReference type="SUPFAM" id="SSF52833">
    <property type="entry name" value="Thioredoxin-like"/>
    <property type="match status" value="1"/>
</dbReference>
<dbReference type="PANTHER" id="PTHR42852:SF18">
    <property type="entry name" value="CHROMOSOME UNDETERMINED SCAFFOLD_47, WHOLE GENOME SHOTGUN SEQUENCE"/>
    <property type="match status" value="1"/>
</dbReference>
<dbReference type="InterPro" id="IPR036249">
    <property type="entry name" value="Thioredoxin-like_sf"/>
</dbReference>
<dbReference type="PROSITE" id="PS51352">
    <property type="entry name" value="THIOREDOXIN_2"/>
    <property type="match status" value="1"/>
</dbReference>
<name>F5RFE4_METUF</name>
<dbReference type="Gene3D" id="3.40.30.10">
    <property type="entry name" value="Glutaredoxin"/>
    <property type="match status" value="1"/>
</dbReference>
<dbReference type="eggNOG" id="COG0526">
    <property type="taxonomic scope" value="Bacteria"/>
</dbReference>
<reference evidence="2 3" key="1">
    <citation type="journal article" date="2011" name="J. Bacteriol.">
        <title>Genome sequence of Methyloversatilis universalis FAM5T, a methylotrophic representative of the order Rhodocyclales.</title>
        <authorList>
            <person name="Kittichotirat W."/>
            <person name="Good N.M."/>
            <person name="Hall R."/>
            <person name="Bringel F."/>
            <person name="Lajus A."/>
            <person name="Medigue C."/>
            <person name="Smalley N.E."/>
            <person name="Beck D."/>
            <person name="Bumgarner R."/>
            <person name="Vuilleumier S."/>
            <person name="Kalyuzhnaya M.G."/>
        </authorList>
    </citation>
    <scope>NUCLEOTIDE SEQUENCE [LARGE SCALE GENOMIC DNA]</scope>
    <source>
        <strain evidence="3">ATCC BAA-1314 / JCM 13912 / FAM5</strain>
    </source>
</reference>
<gene>
    <name evidence="2" type="ORF">METUNv1_03019</name>
</gene>
<evidence type="ECO:0000313" key="3">
    <source>
        <dbReference type="Proteomes" id="UP000005019"/>
    </source>
</evidence>
<dbReference type="Proteomes" id="UP000005019">
    <property type="component" value="Unassembled WGS sequence"/>
</dbReference>
<dbReference type="EMBL" id="AFHG01000053">
    <property type="protein sequence ID" value="EGK70796.1"/>
    <property type="molecule type" value="Genomic_DNA"/>
</dbReference>
<dbReference type="Pfam" id="PF08534">
    <property type="entry name" value="Redoxin"/>
    <property type="match status" value="1"/>
</dbReference>
<dbReference type="CDD" id="cd02966">
    <property type="entry name" value="TlpA_like_family"/>
    <property type="match status" value="1"/>
</dbReference>
<sequence>MLVALIAVVWLLRGSGHPEQVPPVRIALLDGGTLDLGQPDGRVRLVNFWSTSCGPCIRGMPGLADTHRRYAGRGFEVVAVAMSYDAPVQVQAFAQRERLPFRVGFDPVAEADHGFGGIRATPTSFLVDRDGRIVKRIIGNPDHRQLDALIDTLLAPRS</sequence>
<protein>
    <submittedName>
        <fullName evidence="2">Redoxin domain protein</fullName>
    </submittedName>
</protein>
<dbReference type="PANTHER" id="PTHR42852">
    <property type="entry name" value="THIOL:DISULFIDE INTERCHANGE PROTEIN DSBE"/>
    <property type="match status" value="1"/>
</dbReference>
<dbReference type="InterPro" id="IPR013740">
    <property type="entry name" value="Redoxin"/>
</dbReference>
<dbReference type="GO" id="GO:0016491">
    <property type="term" value="F:oxidoreductase activity"/>
    <property type="evidence" value="ECO:0007669"/>
    <property type="project" value="InterPro"/>
</dbReference>
<dbReference type="InterPro" id="IPR013766">
    <property type="entry name" value="Thioredoxin_domain"/>
</dbReference>
<evidence type="ECO:0000313" key="2">
    <source>
        <dbReference type="EMBL" id="EGK70796.1"/>
    </source>
</evidence>
<organism evidence="2 3">
    <name type="scientific">Methyloversatilis universalis (strain ATCC BAA-1314 / DSM 25237 / JCM 13912 / CCUG 52030 / FAM5)</name>
    <dbReference type="NCBI Taxonomy" id="1000565"/>
    <lineage>
        <taxon>Bacteria</taxon>
        <taxon>Pseudomonadati</taxon>
        <taxon>Pseudomonadota</taxon>
        <taxon>Betaproteobacteria</taxon>
        <taxon>Nitrosomonadales</taxon>
        <taxon>Sterolibacteriaceae</taxon>
        <taxon>Methyloversatilis</taxon>
    </lineage>
</organism>
<evidence type="ECO:0000259" key="1">
    <source>
        <dbReference type="PROSITE" id="PS51352"/>
    </source>
</evidence>
<keyword evidence="3" id="KW-1185">Reference proteome</keyword>